<dbReference type="OrthoDB" id="9554188at2"/>
<evidence type="ECO:0000313" key="2">
    <source>
        <dbReference type="Proteomes" id="UP000316855"/>
    </source>
</evidence>
<dbReference type="AlphaFoldDB" id="A0A517VCT8"/>
<dbReference type="Proteomes" id="UP000316855">
    <property type="component" value="Chromosome"/>
</dbReference>
<gene>
    <name evidence="1" type="ORF">Pan161_24700</name>
</gene>
<proteinExistence type="predicted"/>
<keyword evidence="2" id="KW-1185">Reference proteome</keyword>
<accession>A0A517VCT8</accession>
<organism evidence="1 2">
    <name type="scientific">Gimesia algae</name>
    <dbReference type="NCBI Taxonomy" id="2527971"/>
    <lineage>
        <taxon>Bacteria</taxon>
        <taxon>Pseudomonadati</taxon>
        <taxon>Planctomycetota</taxon>
        <taxon>Planctomycetia</taxon>
        <taxon>Planctomycetales</taxon>
        <taxon>Planctomycetaceae</taxon>
        <taxon>Gimesia</taxon>
    </lineage>
</organism>
<protein>
    <submittedName>
        <fullName evidence="1">Uncharacterized protein</fullName>
    </submittedName>
</protein>
<dbReference type="EMBL" id="CP036343">
    <property type="protein sequence ID" value="QDT90816.1"/>
    <property type="molecule type" value="Genomic_DNA"/>
</dbReference>
<name>A0A517VCT8_9PLAN</name>
<dbReference type="RefSeq" id="WP_145227041.1">
    <property type="nucleotide sequence ID" value="NZ_CP036343.1"/>
</dbReference>
<reference evidence="1 2" key="1">
    <citation type="submission" date="2019-02" db="EMBL/GenBank/DDBJ databases">
        <title>Deep-cultivation of Planctomycetes and their phenomic and genomic characterization uncovers novel biology.</title>
        <authorList>
            <person name="Wiegand S."/>
            <person name="Jogler M."/>
            <person name="Boedeker C."/>
            <person name="Pinto D."/>
            <person name="Vollmers J."/>
            <person name="Rivas-Marin E."/>
            <person name="Kohn T."/>
            <person name="Peeters S.H."/>
            <person name="Heuer A."/>
            <person name="Rast P."/>
            <person name="Oberbeckmann S."/>
            <person name="Bunk B."/>
            <person name="Jeske O."/>
            <person name="Meyerdierks A."/>
            <person name="Storesund J.E."/>
            <person name="Kallscheuer N."/>
            <person name="Luecker S."/>
            <person name="Lage O.M."/>
            <person name="Pohl T."/>
            <person name="Merkel B.J."/>
            <person name="Hornburger P."/>
            <person name="Mueller R.-W."/>
            <person name="Bruemmer F."/>
            <person name="Labrenz M."/>
            <person name="Spormann A.M."/>
            <person name="Op den Camp H."/>
            <person name="Overmann J."/>
            <person name="Amann R."/>
            <person name="Jetten M.S.M."/>
            <person name="Mascher T."/>
            <person name="Medema M.H."/>
            <person name="Devos D.P."/>
            <person name="Kaster A.-K."/>
            <person name="Ovreas L."/>
            <person name="Rohde M."/>
            <person name="Galperin M.Y."/>
            <person name="Jogler C."/>
        </authorList>
    </citation>
    <scope>NUCLEOTIDE SEQUENCE [LARGE SCALE GENOMIC DNA]</scope>
    <source>
        <strain evidence="1 2">Pan161</strain>
    </source>
</reference>
<dbReference type="KEGG" id="gax:Pan161_24700"/>
<sequence length="154" mass="17371">MNCTDIESRPDCEFVYVHNAIVSVLARFLDPTVPWVWILGHCPNRHLQWWNTTVPLNDGGSIYTGAVRALSFDLQLSTRDFVSRATDFDEHGLALIQSHKRMPDTLSLDGIPESQQTNVLRQNGGTLRMYLPHAIETAQVQSFKKGYLETVIGT</sequence>
<evidence type="ECO:0000313" key="1">
    <source>
        <dbReference type="EMBL" id="QDT90816.1"/>
    </source>
</evidence>